<keyword evidence="1" id="KW-0863">Zinc-finger</keyword>
<dbReference type="InterPro" id="IPR025836">
    <property type="entry name" value="Zn_knuckle_CX2CX4HX4C"/>
</dbReference>
<dbReference type="GO" id="GO:0003676">
    <property type="term" value="F:nucleic acid binding"/>
    <property type="evidence" value="ECO:0007669"/>
    <property type="project" value="InterPro"/>
</dbReference>
<evidence type="ECO:0000256" key="1">
    <source>
        <dbReference type="PROSITE-ProRule" id="PRU00047"/>
    </source>
</evidence>
<organism evidence="3 4">
    <name type="scientific">Acer yangbiense</name>
    <dbReference type="NCBI Taxonomy" id="1000413"/>
    <lineage>
        <taxon>Eukaryota</taxon>
        <taxon>Viridiplantae</taxon>
        <taxon>Streptophyta</taxon>
        <taxon>Embryophyta</taxon>
        <taxon>Tracheophyta</taxon>
        <taxon>Spermatophyta</taxon>
        <taxon>Magnoliopsida</taxon>
        <taxon>eudicotyledons</taxon>
        <taxon>Gunneridae</taxon>
        <taxon>Pentapetalae</taxon>
        <taxon>rosids</taxon>
        <taxon>malvids</taxon>
        <taxon>Sapindales</taxon>
        <taxon>Sapindaceae</taxon>
        <taxon>Hippocastanoideae</taxon>
        <taxon>Acereae</taxon>
        <taxon>Acer</taxon>
    </lineage>
</organism>
<dbReference type="Pfam" id="PF14392">
    <property type="entry name" value="zf-CCHC_4"/>
    <property type="match status" value="1"/>
</dbReference>
<reference evidence="4" key="1">
    <citation type="journal article" date="2019" name="Gigascience">
        <title>De novo genome assembly of the endangered Acer yangbiense, a plant species with extremely small populations endemic to Yunnan Province, China.</title>
        <authorList>
            <person name="Yang J."/>
            <person name="Wariss H.M."/>
            <person name="Tao L."/>
            <person name="Zhang R."/>
            <person name="Yun Q."/>
            <person name="Hollingsworth P."/>
            <person name="Dao Z."/>
            <person name="Luo G."/>
            <person name="Guo H."/>
            <person name="Ma Y."/>
            <person name="Sun W."/>
        </authorList>
    </citation>
    <scope>NUCLEOTIDE SEQUENCE [LARGE SCALE GENOMIC DNA]</scope>
    <source>
        <strain evidence="4">cv. Malutang</strain>
    </source>
</reference>
<sequence length="177" mass="19487">MLLRYERLPNFCFKCGIIGHVKIECQSEDQNSVVDGENKTLYGIWMKATGSFKRHYFQNCGGRNVYHDHYSNSFTKGGSDENMPKSVLALNGVNVEEDKGKHKELMGDSSMIEAPNIVENVVALKSANINVLIKASDAVNDSGCLSENLGSQNIDNINDQSLVINANVESAVFLHAC</sequence>
<protein>
    <recommendedName>
        <fullName evidence="2">CCHC-type domain-containing protein</fullName>
    </recommendedName>
</protein>
<keyword evidence="4" id="KW-1185">Reference proteome</keyword>
<dbReference type="GO" id="GO:0008270">
    <property type="term" value="F:zinc ion binding"/>
    <property type="evidence" value="ECO:0007669"/>
    <property type="project" value="UniProtKB-KW"/>
</dbReference>
<feature type="domain" description="CCHC-type" evidence="2">
    <location>
        <begin position="12"/>
        <end position="27"/>
    </location>
</feature>
<dbReference type="InterPro" id="IPR001878">
    <property type="entry name" value="Znf_CCHC"/>
</dbReference>
<gene>
    <name evidence="3" type="ORF">EZV62_000113</name>
</gene>
<dbReference type="EMBL" id="VAHF01000001">
    <property type="protein sequence ID" value="TXG71534.1"/>
    <property type="molecule type" value="Genomic_DNA"/>
</dbReference>
<evidence type="ECO:0000313" key="4">
    <source>
        <dbReference type="Proteomes" id="UP000323000"/>
    </source>
</evidence>
<comment type="caution">
    <text evidence="3">The sequence shown here is derived from an EMBL/GenBank/DDBJ whole genome shotgun (WGS) entry which is preliminary data.</text>
</comment>
<evidence type="ECO:0000259" key="2">
    <source>
        <dbReference type="PROSITE" id="PS50158"/>
    </source>
</evidence>
<name>A0A5C7IRT8_9ROSI</name>
<accession>A0A5C7IRT8</accession>
<dbReference type="PROSITE" id="PS50158">
    <property type="entry name" value="ZF_CCHC"/>
    <property type="match status" value="1"/>
</dbReference>
<dbReference type="AlphaFoldDB" id="A0A5C7IRT8"/>
<keyword evidence="1" id="KW-0479">Metal-binding</keyword>
<proteinExistence type="predicted"/>
<keyword evidence="1" id="KW-0862">Zinc</keyword>
<dbReference type="Proteomes" id="UP000323000">
    <property type="component" value="Chromosome 1"/>
</dbReference>
<dbReference type="OrthoDB" id="966987at2759"/>
<evidence type="ECO:0000313" key="3">
    <source>
        <dbReference type="EMBL" id="TXG71534.1"/>
    </source>
</evidence>